<comment type="function">
    <text evidence="2">Repressor of jasmonate responses.</text>
</comment>
<feature type="compositionally biased region" description="Basic and acidic residues" evidence="3">
    <location>
        <begin position="17"/>
        <end position="26"/>
    </location>
</feature>
<keyword evidence="2" id="KW-1184">Jasmonic acid signaling pathway</keyword>
<feature type="region of interest" description="Disordered" evidence="3">
    <location>
        <begin position="1"/>
        <end position="27"/>
    </location>
</feature>
<evidence type="ECO:0000256" key="1">
    <source>
        <dbReference type="ARBA" id="ARBA00008614"/>
    </source>
</evidence>
<keyword evidence="6" id="KW-1185">Reference proteome</keyword>
<dbReference type="AlphaFoldDB" id="A0A8X8ZF90"/>
<feature type="domain" description="Tify" evidence="4">
    <location>
        <begin position="162"/>
        <end position="197"/>
    </location>
</feature>
<dbReference type="GO" id="GO:2000022">
    <property type="term" value="P:regulation of jasmonic acid mediated signaling pathway"/>
    <property type="evidence" value="ECO:0007669"/>
    <property type="project" value="UniProtKB-UniRule"/>
</dbReference>
<dbReference type="GO" id="GO:0005634">
    <property type="term" value="C:nucleus"/>
    <property type="evidence" value="ECO:0007669"/>
    <property type="project" value="UniProtKB-SubCell"/>
</dbReference>
<dbReference type="InterPro" id="IPR010399">
    <property type="entry name" value="Tify_dom"/>
</dbReference>
<keyword evidence="2" id="KW-0539">Nucleus</keyword>
<proteinExistence type="inferred from homology"/>
<evidence type="ECO:0000259" key="4">
    <source>
        <dbReference type="PROSITE" id="PS51320"/>
    </source>
</evidence>
<evidence type="ECO:0000256" key="3">
    <source>
        <dbReference type="SAM" id="MobiDB-lite"/>
    </source>
</evidence>
<dbReference type="EMBL" id="PNBA02000013">
    <property type="protein sequence ID" value="KAG6403002.1"/>
    <property type="molecule type" value="Genomic_DNA"/>
</dbReference>
<dbReference type="SMART" id="SM00979">
    <property type="entry name" value="TIFY"/>
    <property type="match status" value="1"/>
</dbReference>
<sequence length="370" mass="41021">MSESCPAPPEETAAKSPLDKPLHLLTEDDIAQVTREDCRRYLKEKGMRRPSWNKSQAIQQVIMLKTLLETTPDSDAAGARKRLRIWRPNNTDSSSNVALESVRNSSSVPRETTDDAENSLSAEETTPHSVKDLDKPDFSGGFSSSFAAGNDESTQPRTPGSTNMPIGQMTIFYCGKVNVYDDVPADKVLKLLLLYLEVRALMHIAASPLRFPDEHPVDGAAGLQPLPCIPKTVSSARQDSAVLMLPTVKMNESTRLPGEENKLLQEETPMEGPSTRKASVQRYLEKRKDRFKSKGKAGMAPCASLDDYINHRMGNQLPRIDTSITRIRKPSNLTHCSSMENDSVKKVCLSTGLSHKGEIISFRARKELRK</sequence>
<protein>
    <recommendedName>
        <fullName evidence="2">Protein TIFY</fullName>
    </recommendedName>
    <alternativeName>
        <fullName evidence="2">Jasmonate ZIM domain-containing protein</fullName>
    </alternativeName>
</protein>
<dbReference type="PROSITE" id="PS51320">
    <property type="entry name" value="TIFY"/>
    <property type="match status" value="1"/>
</dbReference>
<feature type="region of interest" description="Disordered" evidence="3">
    <location>
        <begin position="88"/>
        <end position="165"/>
    </location>
</feature>
<dbReference type="Pfam" id="PF06200">
    <property type="entry name" value="tify"/>
    <property type="match status" value="1"/>
</dbReference>
<dbReference type="PANTHER" id="PTHR33077:SF60">
    <property type="entry name" value="TIFY DOMAIN-CONTAINING PROTEIN"/>
    <property type="match status" value="1"/>
</dbReference>
<evidence type="ECO:0000313" key="5">
    <source>
        <dbReference type="EMBL" id="KAG6403002.1"/>
    </source>
</evidence>
<evidence type="ECO:0000313" key="6">
    <source>
        <dbReference type="Proteomes" id="UP000298416"/>
    </source>
</evidence>
<comment type="subcellular location">
    <subcellularLocation>
        <location evidence="2">Nucleus</location>
    </subcellularLocation>
</comment>
<feature type="compositionally biased region" description="Low complexity" evidence="3">
    <location>
        <begin position="138"/>
        <end position="149"/>
    </location>
</feature>
<name>A0A8X8ZF90_SALSN</name>
<dbReference type="InterPro" id="IPR040390">
    <property type="entry name" value="TIFY/JAZ"/>
</dbReference>
<evidence type="ECO:0000256" key="2">
    <source>
        <dbReference type="RuleBase" id="RU369065"/>
    </source>
</evidence>
<dbReference type="Pfam" id="PF09425">
    <property type="entry name" value="Jas_motif"/>
    <property type="match status" value="1"/>
</dbReference>
<dbReference type="PANTHER" id="PTHR33077">
    <property type="entry name" value="PROTEIN TIFY 4A-RELATED-RELATED"/>
    <property type="match status" value="1"/>
</dbReference>
<dbReference type="GO" id="GO:0009611">
    <property type="term" value="P:response to wounding"/>
    <property type="evidence" value="ECO:0007669"/>
    <property type="project" value="UniProtKB-UniRule"/>
</dbReference>
<reference evidence="5" key="1">
    <citation type="submission" date="2018-01" db="EMBL/GenBank/DDBJ databases">
        <authorList>
            <person name="Mao J.F."/>
        </authorList>
    </citation>
    <scope>NUCLEOTIDE SEQUENCE</scope>
    <source>
        <strain evidence="5">Huo1</strain>
        <tissue evidence="5">Leaf</tissue>
    </source>
</reference>
<feature type="compositionally biased region" description="Polar residues" evidence="3">
    <location>
        <begin position="151"/>
        <end position="165"/>
    </location>
</feature>
<gene>
    <name evidence="5" type="ORF">SASPL_135217</name>
</gene>
<dbReference type="InterPro" id="IPR018467">
    <property type="entry name" value="CCT_CS"/>
</dbReference>
<organism evidence="5">
    <name type="scientific">Salvia splendens</name>
    <name type="common">Scarlet sage</name>
    <dbReference type="NCBI Taxonomy" id="180675"/>
    <lineage>
        <taxon>Eukaryota</taxon>
        <taxon>Viridiplantae</taxon>
        <taxon>Streptophyta</taxon>
        <taxon>Embryophyta</taxon>
        <taxon>Tracheophyta</taxon>
        <taxon>Spermatophyta</taxon>
        <taxon>Magnoliopsida</taxon>
        <taxon>eudicotyledons</taxon>
        <taxon>Gunneridae</taxon>
        <taxon>Pentapetalae</taxon>
        <taxon>asterids</taxon>
        <taxon>lamiids</taxon>
        <taxon>Lamiales</taxon>
        <taxon>Lamiaceae</taxon>
        <taxon>Nepetoideae</taxon>
        <taxon>Mentheae</taxon>
        <taxon>Salviinae</taxon>
        <taxon>Salvia</taxon>
        <taxon>Salvia subgen. Calosphace</taxon>
        <taxon>core Calosphace</taxon>
    </lineage>
</organism>
<dbReference type="Proteomes" id="UP000298416">
    <property type="component" value="Unassembled WGS sequence"/>
</dbReference>
<feature type="compositionally biased region" description="Basic and acidic residues" evidence="3">
    <location>
        <begin position="125"/>
        <end position="137"/>
    </location>
</feature>
<accession>A0A8X8ZF90</accession>
<dbReference type="GO" id="GO:0031347">
    <property type="term" value="P:regulation of defense response"/>
    <property type="evidence" value="ECO:0007669"/>
    <property type="project" value="UniProtKB-UniRule"/>
</dbReference>
<comment type="caution">
    <text evidence="5">The sequence shown here is derived from an EMBL/GenBank/DDBJ whole genome shotgun (WGS) entry which is preliminary data.</text>
</comment>
<feature type="compositionally biased region" description="Polar residues" evidence="3">
    <location>
        <begin position="88"/>
        <end position="110"/>
    </location>
</feature>
<reference evidence="5" key="2">
    <citation type="submission" date="2020-08" db="EMBL/GenBank/DDBJ databases">
        <title>Plant Genome Project.</title>
        <authorList>
            <person name="Zhang R.-G."/>
        </authorList>
    </citation>
    <scope>NUCLEOTIDE SEQUENCE</scope>
    <source>
        <strain evidence="5">Huo1</strain>
        <tissue evidence="5">Leaf</tissue>
    </source>
</reference>
<comment type="similarity">
    <text evidence="1 2">Belongs to the TIFY/JAZ family.</text>
</comment>
<comment type="domain">
    <text evidence="2">The jas domain is required for interaction with COI1.</text>
</comment>